<proteinExistence type="predicted"/>
<dbReference type="AlphaFoldDB" id="G0IUF7"/>
<organism evidence="1 2">
    <name type="scientific">Cyclobacterium marinum (strain ATCC 25205 / DSM 745 / LMG 13164 / NCIMB 1802)</name>
    <name type="common">Flectobacillus marinus</name>
    <dbReference type="NCBI Taxonomy" id="880070"/>
    <lineage>
        <taxon>Bacteria</taxon>
        <taxon>Pseudomonadati</taxon>
        <taxon>Bacteroidota</taxon>
        <taxon>Cytophagia</taxon>
        <taxon>Cytophagales</taxon>
        <taxon>Cyclobacteriaceae</taxon>
        <taxon>Cyclobacterium</taxon>
    </lineage>
</organism>
<dbReference type="STRING" id="880070.Cycma_0948"/>
<dbReference type="Proteomes" id="UP000001635">
    <property type="component" value="Chromosome"/>
</dbReference>
<sequence>MSKRSKICSIDPIMKTLTNINTIKMKPNTIISNDETRLKDIKQEFKEFIIDKKHPCIMANAVFSLNNFEMKLFKKFASKDTALKMLIAIKAYLANIDFNSNKFKSFIAVFPETHINSEKEFEQLLWDQLQYIHDIDEQPWDPNVSSDPENASFSFSIAGHAFYVVGMHPKSSRLARRTPYTTLVFNLHSQFVKLRENKSFNKIRDKIRERDIDFQGSVNSVLKDFGESSEAVQYSGRQVTGNWKCPFHSNS</sequence>
<dbReference type="EMBL" id="CP002955">
    <property type="protein sequence ID" value="AEL24720.1"/>
    <property type="molecule type" value="Genomic_DNA"/>
</dbReference>
<dbReference type="NCBIfam" id="NF041366">
    <property type="entry name" value="GntA_guanitoxin"/>
    <property type="match status" value="1"/>
</dbReference>
<dbReference type="PANTHER" id="PTHR40045:SF1">
    <property type="entry name" value="YQCI_YCGG FAMILY PROTEIN"/>
    <property type="match status" value="1"/>
</dbReference>
<evidence type="ECO:0000313" key="1">
    <source>
        <dbReference type="EMBL" id="AEL24720.1"/>
    </source>
</evidence>
<dbReference type="Pfam" id="PF08892">
    <property type="entry name" value="YqcI_YcgG"/>
    <property type="match status" value="1"/>
</dbReference>
<evidence type="ECO:0008006" key="3">
    <source>
        <dbReference type="Google" id="ProtNLM"/>
    </source>
</evidence>
<accession>G0IUF7</accession>
<dbReference type="HOGENOM" id="CLU_090943_0_0_10"/>
<dbReference type="eggNOG" id="COG3403">
    <property type="taxonomic scope" value="Bacteria"/>
</dbReference>
<dbReference type="KEGG" id="cmr:Cycma_0948"/>
<name>G0IUF7_CYCMS</name>
<keyword evidence="2" id="KW-1185">Reference proteome</keyword>
<gene>
    <name evidence="1" type="ordered locus">Cycma_0948</name>
</gene>
<protein>
    <recommendedName>
        <fullName evidence="3">YqcI/YcgG family protein</fullName>
    </recommendedName>
</protein>
<reference evidence="2" key="1">
    <citation type="submission" date="2011-07" db="EMBL/GenBank/DDBJ databases">
        <title>The complete genome of Cyclobacterium marinum DSM 745.</title>
        <authorList>
            <person name="Lucas S."/>
            <person name="Han J."/>
            <person name="Lapidus A."/>
            <person name="Bruce D."/>
            <person name="Goodwin L."/>
            <person name="Pitluck S."/>
            <person name="Peters L."/>
            <person name="Kyrpides N."/>
            <person name="Mavromatis K."/>
            <person name="Ivanova N."/>
            <person name="Ovchinnikova G."/>
            <person name="Chertkov O."/>
            <person name="Detter J.C."/>
            <person name="Tapia R."/>
            <person name="Han C."/>
            <person name="Land M."/>
            <person name="Hauser L."/>
            <person name="Markowitz V."/>
            <person name="Cheng J.-F."/>
            <person name="Hugenholtz P."/>
            <person name="Woyke T."/>
            <person name="Wu D."/>
            <person name="Tindall B."/>
            <person name="Schuetze A."/>
            <person name="Brambilla E."/>
            <person name="Klenk H.-P."/>
            <person name="Eisen J.A."/>
        </authorList>
    </citation>
    <scope>NUCLEOTIDE SEQUENCE [LARGE SCALE GENOMIC DNA]</scope>
    <source>
        <strain evidence="2">ATCC 25205 / DSM 745 / LMG 13164 / NCIMB 1802</strain>
    </source>
</reference>
<dbReference type="PANTHER" id="PTHR40045">
    <property type="entry name" value="YCGG FAMILY PROTEIN"/>
    <property type="match status" value="1"/>
</dbReference>
<dbReference type="InterPro" id="IPR014988">
    <property type="entry name" value="Uncharacterised_YqcI/YcgG"/>
</dbReference>
<evidence type="ECO:0000313" key="2">
    <source>
        <dbReference type="Proteomes" id="UP000001635"/>
    </source>
</evidence>